<protein>
    <submittedName>
        <fullName evidence="1">Uncharacterized protein</fullName>
    </submittedName>
</protein>
<proteinExistence type="predicted"/>
<dbReference type="EMBL" id="PTPZ01000003">
    <property type="protein sequence ID" value="PPZ91907.1"/>
    <property type="molecule type" value="Genomic_DNA"/>
</dbReference>
<dbReference type="RefSeq" id="WP_104793588.1">
    <property type="nucleotide sequence ID" value="NZ_PTPZ01000003.1"/>
</dbReference>
<dbReference type="AlphaFoldDB" id="A0A2S7I5Q6"/>
<evidence type="ECO:0000313" key="2">
    <source>
        <dbReference type="Proteomes" id="UP000238565"/>
    </source>
</evidence>
<dbReference type="Proteomes" id="UP000238565">
    <property type="component" value="Unassembled WGS sequence"/>
</dbReference>
<evidence type="ECO:0000313" key="1">
    <source>
        <dbReference type="EMBL" id="PPZ91907.1"/>
    </source>
</evidence>
<name>A0A2S7I5Q6_9FLAO</name>
<gene>
    <name evidence="1" type="ORF">C3729_07575</name>
</gene>
<accession>A0A2S7I5Q6</accession>
<comment type="caution">
    <text evidence="1">The sequence shown here is derived from an EMBL/GenBank/DDBJ whole genome shotgun (WGS) entry which is preliminary data.</text>
</comment>
<reference evidence="1 2" key="1">
    <citation type="submission" date="2018-02" db="EMBL/GenBank/DDBJ databases">
        <title>Draft genome sequence of bacterial isolates from marine environment.</title>
        <authorList>
            <person name="Singh S.K."/>
            <person name="Hill R."/>
            <person name="Major S."/>
            <person name="Cai H."/>
            <person name="Li Y."/>
        </authorList>
    </citation>
    <scope>NUCLEOTIDE SEQUENCE [LARGE SCALE GENOMIC DNA]</scope>
    <source>
        <strain evidence="1 2">IMET F</strain>
    </source>
</reference>
<sequence length="319" mass="36075">MSWDREPLFAKASLYFEKAFEQDREEPFFGLWCAMGLELLLRSAVSNVSPTLLAEPHRDHQNLLHALSLGSPKSRKISIGTAQVLSLCQTLIKEFTDSEFKTCSAIINQRNEELHTGGNAFGEYPTQYWIAGFFKSCKILCEAQGESLDSLFEDEIKQEAELIIEEAEKETINQTKSSIAAHTKVFEEKSEEEKEAKKIEAEKHSNALVISGHHRVECPACGCKATISGEPYGKENVQTIDGEIVVRQSMLPTKFVCKACDLKLNGYSSLAAADLANYFTRRRIYSPEAYFELIHPDDYDSIEALYLEQNPIYDEYNNE</sequence>
<organism evidence="1 2">
    <name type="scientific">Cloacibacterium normanense</name>
    <dbReference type="NCBI Taxonomy" id="237258"/>
    <lineage>
        <taxon>Bacteria</taxon>
        <taxon>Pseudomonadati</taxon>
        <taxon>Bacteroidota</taxon>
        <taxon>Flavobacteriia</taxon>
        <taxon>Flavobacteriales</taxon>
        <taxon>Weeksellaceae</taxon>
    </lineage>
</organism>